<keyword evidence="4" id="KW-1185">Reference proteome</keyword>
<proteinExistence type="predicted"/>
<evidence type="ECO:0000313" key="3">
    <source>
        <dbReference type="EMBL" id="TDD94124.1"/>
    </source>
</evidence>
<dbReference type="InterPro" id="IPR041208">
    <property type="entry name" value="Cap15"/>
</dbReference>
<keyword evidence="1" id="KW-0472">Membrane</keyword>
<dbReference type="AlphaFoldDB" id="A0A4R5CAK4"/>
<organism evidence="3 4">
    <name type="scientific">Flavobacterium cellulosilyticum</name>
    <dbReference type="NCBI Taxonomy" id="2541731"/>
    <lineage>
        <taxon>Bacteria</taxon>
        <taxon>Pseudomonadati</taxon>
        <taxon>Bacteroidota</taxon>
        <taxon>Flavobacteriia</taxon>
        <taxon>Flavobacteriales</taxon>
        <taxon>Flavobacteriaceae</taxon>
        <taxon>Flavobacterium</taxon>
    </lineage>
</organism>
<protein>
    <recommendedName>
        <fullName evidence="2">CD-NTase-associated protein 15 domain-containing protein</fullName>
    </recommendedName>
</protein>
<evidence type="ECO:0000256" key="1">
    <source>
        <dbReference type="SAM" id="Phobius"/>
    </source>
</evidence>
<evidence type="ECO:0000313" key="4">
    <source>
        <dbReference type="Proteomes" id="UP000295479"/>
    </source>
</evidence>
<accession>A0A4R5CAK4</accession>
<comment type="caution">
    <text evidence="3">The sequence shown here is derived from an EMBL/GenBank/DDBJ whole genome shotgun (WGS) entry which is preliminary data.</text>
</comment>
<dbReference type="OrthoDB" id="1430668at2"/>
<dbReference type="EMBL" id="SMFK01000019">
    <property type="protein sequence ID" value="TDD94124.1"/>
    <property type="molecule type" value="Genomic_DNA"/>
</dbReference>
<dbReference type="RefSeq" id="WP_132009355.1">
    <property type="nucleotide sequence ID" value="NZ_SMFK01000019.1"/>
</dbReference>
<feature type="domain" description="CD-NTase-associated protein 15" evidence="2">
    <location>
        <begin position="77"/>
        <end position="199"/>
    </location>
</feature>
<dbReference type="Pfam" id="PF18153">
    <property type="entry name" value="Cap15_CD_rec"/>
    <property type="match status" value="1"/>
</dbReference>
<gene>
    <name evidence="3" type="ORF">E0F76_17690</name>
</gene>
<dbReference type="Proteomes" id="UP000295479">
    <property type="component" value="Unassembled WGS sequence"/>
</dbReference>
<evidence type="ECO:0000259" key="2">
    <source>
        <dbReference type="Pfam" id="PF18153"/>
    </source>
</evidence>
<feature type="transmembrane region" description="Helical" evidence="1">
    <location>
        <begin position="42"/>
        <end position="62"/>
    </location>
</feature>
<keyword evidence="1" id="KW-1133">Transmembrane helix</keyword>
<reference evidence="3 4" key="1">
    <citation type="submission" date="2019-03" db="EMBL/GenBank/DDBJ databases">
        <title>Flavobacterium AR-3-4 sp. nov. isolated from arctic soil.</title>
        <authorList>
            <person name="Chaudhary D.K."/>
        </authorList>
    </citation>
    <scope>NUCLEOTIDE SEQUENCE [LARGE SCALE GENOMIC DNA]</scope>
    <source>
        <strain evidence="3 4">AR-3-4</strain>
    </source>
</reference>
<sequence>MNFKYYKSKSLILFIIILSIVYSQLSKELDQLLPTDSTFREIWKYVDLFSTFSLLFLTLLFINEIGWKWKLFKWLVDIPNLNGRYEGTLESTYQTNGANTIKDCAIEITQTASKIKILSYYGDPETENQTSSGKSVSEEIYKEVDGFFIIYHIYLGEPNKLETHLNVHSGSSSMKYHPDEKKLIGNYYNDRTNKGKLEVTFKQKKLLSKLRRS</sequence>
<name>A0A4R5CAK4_9FLAO</name>
<keyword evidence="1" id="KW-0812">Transmembrane</keyword>